<dbReference type="InterPro" id="IPR017871">
    <property type="entry name" value="ABC_transporter-like_CS"/>
</dbReference>
<accession>A0A3G3JV87</accession>
<proteinExistence type="predicted"/>
<dbReference type="EMBL" id="CP033433">
    <property type="protein sequence ID" value="AYQ72158.1"/>
    <property type="molecule type" value="Genomic_DNA"/>
</dbReference>
<dbReference type="PANTHER" id="PTHR43038">
    <property type="entry name" value="ATP-BINDING CASSETTE, SUB-FAMILY H, MEMBER 1"/>
    <property type="match status" value="1"/>
</dbReference>
<evidence type="ECO:0000256" key="1">
    <source>
        <dbReference type="ARBA" id="ARBA00022741"/>
    </source>
</evidence>
<keyword evidence="5" id="KW-1185">Reference proteome</keyword>
<dbReference type="SUPFAM" id="SSF52540">
    <property type="entry name" value="P-loop containing nucleoside triphosphate hydrolases"/>
    <property type="match status" value="1"/>
</dbReference>
<keyword evidence="1" id="KW-0547">Nucleotide-binding</keyword>
<evidence type="ECO:0000259" key="3">
    <source>
        <dbReference type="PROSITE" id="PS50893"/>
    </source>
</evidence>
<evidence type="ECO:0000313" key="4">
    <source>
        <dbReference type="EMBL" id="AYQ72158.1"/>
    </source>
</evidence>
<gene>
    <name evidence="4" type="ORF">EAV92_05995</name>
</gene>
<dbReference type="InterPro" id="IPR003439">
    <property type="entry name" value="ABC_transporter-like_ATP-bd"/>
</dbReference>
<dbReference type="Proteomes" id="UP000269097">
    <property type="component" value="Chromosome"/>
</dbReference>
<sequence>MSDYSHFTRGGILMQQSNASRNDTVIDLHGVSRRFGAKTVLDGITLQVCRGEIFGLLGPSGSGKTTLIKLITGIDKADNGEVLMLGEKMPKLAMLQRFGYMAQSDALYQELTARQNLQFFASLYGLAGARQQERIQAAMAVVDLLDHLNKPVAAYSGGMKRRLSLAISLLHEPEILILDEPTVGIDPVLRQSIWKELMSMRDSGTTIILTTHVMDEADKCDRIGLIRDGKLNAVDSPEGLKAASGTDTIEEAFIVLGGGARA</sequence>
<dbReference type="GO" id="GO:0016887">
    <property type="term" value="F:ATP hydrolysis activity"/>
    <property type="evidence" value="ECO:0007669"/>
    <property type="project" value="InterPro"/>
</dbReference>
<dbReference type="PANTHER" id="PTHR43038:SF3">
    <property type="entry name" value="ABC TRANSPORTER G FAMILY MEMBER 20 ISOFORM X1"/>
    <property type="match status" value="1"/>
</dbReference>
<dbReference type="InterPro" id="IPR003593">
    <property type="entry name" value="AAA+_ATPase"/>
</dbReference>
<evidence type="ECO:0000313" key="5">
    <source>
        <dbReference type="Proteomes" id="UP000269097"/>
    </source>
</evidence>
<protein>
    <submittedName>
        <fullName evidence="4">ABC transporter ATP-binding protein</fullName>
    </submittedName>
</protein>
<keyword evidence="2 4" id="KW-0067">ATP-binding</keyword>
<dbReference type="GO" id="GO:0005524">
    <property type="term" value="F:ATP binding"/>
    <property type="evidence" value="ECO:0007669"/>
    <property type="project" value="UniProtKB-KW"/>
</dbReference>
<evidence type="ECO:0000256" key="2">
    <source>
        <dbReference type="ARBA" id="ARBA00022840"/>
    </source>
</evidence>
<organism evidence="4 5">
    <name type="scientific">Cohnella candidum</name>
    <dbReference type="NCBI Taxonomy" id="2674991"/>
    <lineage>
        <taxon>Bacteria</taxon>
        <taxon>Bacillati</taxon>
        <taxon>Bacillota</taxon>
        <taxon>Bacilli</taxon>
        <taxon>Bacillales</taxon>
        <taxon>Paenibacillaceae</taxon>
        <taxon>Cohnella</taxon>
    </lineage>
</organism>
<feature type="domain" description="ABC transporter" evidence="3">
    <location>
        <begin position="26"/>
        <end position="253"/>
    </location>
</feature>
<reference evidence="4 5" key="1">
    <citation type="submission" date="2018-10" db="EMBL/GenBank/DDBJ databases">
        <title>Genome Sequence of Cohnella sp.</title>
        <authorList>
            <person name="Srinivasan S."/>
            <person name="Kim M.K."/>
        </authorList>
    </citation>
    <scope>NUCLEOTIDE SEQUENCE [LARGE SCALE GENOMIC DNA]</scope>
    <source>
        <strain evidence="4 5">18JY8-7</strain>
    </source>
</reference>
<dbReference type="PROSITE" id="PS50893">
    <property type="entry name" value="ABC_TRANSPORTER_2"/>
    <property type="match status" value="1"/>
</dbReference>
<dbReference type="KEGG" id="coh:EAV92_05995"/>
<dbReference type="Pfam" id="PF00005">
    <property type="entry name" value="ABC_tran"/>
    <property type="match status" value="1"/>
</dbReference>
<dbReference type="PROSITE" id="PS00211">
    <property type="entry name" value="ABC_TRANSPORTER_1"/>
    <property type="match status" value="1"/>
</dbReference>
<dbReference type="Gene3D" id="3.40.50.300">
    <property type="entry name" value="P-loop containing nucleotide triphosphate hydrolases"/>
    <property type="match status" value="1"/>
</dbReference>
<name>A0A3G3JV87_9BACL</name>
<dbReference type="InterPro" id="IPR027417">
    <property type="entry name" value="P-loop_NTPase"/>
</dbReference>
<dbReference type="AlphaFoldDB" id="A0A3G3JV87"/>
<dbReference type="SMART" id="SM00382">
    <property type="entry name" value="AAA"/>
    <property type="match status" value="1"/>
</dbReference>